<comment type="function">
    <text evidence="10">Catalyzes the transfer of a methyl group from methyl-cobalamin to homocysteine, yielding enzyme-bound cob(I)alamin and methionine. Subsequently, remethylates the cofactor using methyltetrahydrofolate.</text>
</comment>
<comment type="caution">
    <text evidence="17">The sequence shown here is derived from an EMBL/GenBank/DDBJ whole genome shotgun (WGS) entry which is preliminary data.</text>
</comment>
<feature type="binding site" evidence="12">
    <location>
        <position position="488"/>
    </location>
    <ligand>
        <name>methylcob(III)alamin</name>
        <dbReference type="ChEBI" id="CHEBI:28115"/>
    </ligand>
</feature>
<evidence type="ECO:0000313" key="18">
    <source>
        <dbReference type="Proteomes" id="UP000002945"/>
    </source>
</evidence>
<evidence type="ECO:0000313" key="17">
    <source>
        <dbReference type="EMBL" id="EDP98085.1"/>
    </source>
</evidence>
<dbReference type="RefSeq" id="WP_007095098.1">
    <property type="nucleotide sequence ID" value="NZ_CP142125.1"/>
</dbReference>
<dbReference type="Proteomes" id="UP000002945">
    <property type="component" value="Unassembled WGS sequence"/>
</dbReference>
<dbReference type="InterPro" id="IPR036594">
    <property type="entry name" value="Meth_synthase_dom"/>
</dbReference>
<evidence type="ECO:0000256" key="9">
    <source>
        <dbReference type="NCBIfam" id="TIGR02082"/>
    </source>
</evidence>
<dbReference type="Pfam" id="PF02310">
    <property type="entry name" value="B12-binding"/>
    <property type="match status" value="1"/>
</dbReference>
<dbReference type="CDD" id="cd02069">
    <property type="entry name" value="methionine_synthase_B12_BD"/>
    <property type="match status" value="1"/>
</dbReference>
<keyword evidence="4 10" id="KW-0808">Transferase</keyword>
<dbReference type="InterPro" id="IPR004223">
    <property type="entry name" value="VitB12-dep_Met_synth_activ_dom"/>
</dbReference>
<dbReference type="UniPathway" id="UPA00051">
    <property type="reaction ID" value="UER00081"/>
</dbReference>
<dbReference type="InterPro" id="IPR033706">
    <property type="entry name" value="Met_synthase_B12-bd"/>
</dbReference>
<dbReference type="EC" id="2.1.1.13" evidence="9 10"/>
<evidence type="ECO:0000256" key="3">
    <source>
        <dbReference type="ARBA" id="ARBA00022628"/>
    </source>
</evidence>
<dbReference type="NCBIfam" id="TIGR02082">
    <property type="entry name" value="metH"/>
    <property type="match status" value="1"/>
</dbReference>
<dbReference type="InterPro" id="IPR036724">
    <property type="entry name" value="Cobalamin-bd_sf"/>
</dbReference>
<dbReference type="PANTHER" id="PTHR45833">
    <property type="entry name" value="METHIONINE SYNTHASE"/>
    <property type="match status" value="1"/>
</dbReference>
<dbReference type="FunFam" id="3.20.20.20:FF:000002">
    <property type="entry name" value="Methionine synthase"/>
    <property type="match status" value="1"/>
</dbReference>
<dbReference type="InterPro" id="IPR003759">
    <property type="entry name" value="Cbl-bd_cap"/>
</dbReference>
<dbReference type="Gene3D" id="1.10.288.10">
    <property type="entry name" value="Cobalamin-dependent Methionine Synthase, domain 2"/>
    <property type="match status" value="1"/>
</dbReference>
<dbReference type="Gene3D" id="3.20.20.20">
    <property type="entry name" value="Dihydropteroate synthase-like"/>
    <property type="match status" value="1"/>
</dbReference>
<keyword evidence="5 10" id="KW-0949">S-adenosyl-L-methionine</keyword>
<feature type="domain" description="Pterin-binding" evidence="13">
    <location>
        <begin position="37"/>
        <end position="298"/>
    </location>
</feature>
<dbReference type="PIRSF" id="PIRSF000381">
    <property type="entry name" value="MetH"/>
    <property type="match status" value="1"/>
</dbReference>
<feature type="domain" description="B12-binding N-terminal" evidence="16">
    <location>
        <begin position="329"/>
        <end position="423"/>
    </location>
</feature>
<feature type="binding site" description="axial binding residue" evidence="11">
    <location>
        <position position="439"/>
    </location>
    <ligand>
        <name>methylcob(III)alamin</name>
        <dbReference type="ChEBI" id="CHEBI:28115"/>
    </ligand>
    <ligandPart>
        <name>Co</name>
        <dbReference type="ChEBI" id="CHEBI:27638"/>
    </ligandPart>
</feature>
<evidence type="ECO:0000259" key="16">
    <source>
        <dbReference type="PROSITE" id="PS51337"/>
    </source>
</evidence>
<comment type="domain">
    <text evidence="10">Modular enzyme with four functionally distinct domains. The isolated Hcy-binding domain catalyzes methyl transfer from free methylcobalamin to homocysteine. The Hcy-binding domain in association with the pterin-binding domain catalyzes the methylation of cob(I)alamin by methyltetrahydrofolate and the methylation of homocysteine. The B12-binding domain binds the cofactor. The AdoMet activation domain binds S-adenosyl-L-methionine. Under aerobic conditions cob(I)alamin can be converted to inactive cob(II)alamin. Reductive methylation by S-adenosyl-L-methionine and flavodoxin regenerates methylcobalamin.</text>
</comment>
<evidence type="ECO:0000259" key="14">
    <source>
        <dbReference type="PROSITE" id="PS50974"/>
    </source>
</evidence>
<keyword evidence="10" id="KW-0486">Methionine biosynthesis</keyword>
<comment type="cofactor">
    <cofactor evidence="10 11">
        <name>methylcob(III)alamin</name>
        <dbReference type="ChEBI" id="CHEBI:28115"/>
    </cofactor>
</comment>
<evidence type="ECO:0000256" key="1">
    <source>
        <dbReference type="ARBA" id="ARBA00010398"/>
    </source>
</evidence>
<dbReference type="FunFam" id="1.10.1240.10:FF:000001">
    <property type="entry name" value="Methionine synthase"/>
    <property type="match status" value="1"/>
</dbReference>
<dbReference type="GO" id="GO:0050667">
    <property type="term" value="P:homocysteine metabolic process"/>
    <property type="evidence" value="ECO:0007669"/>
    <property type="project" value="TreeGrafter"/>
</dbReference>
<protein>
    <recommendedName>
        <fullName evidence="9 10">Methionine synthase</fullName>
        <ecNumber evidence="9 10">2.1.1.13</ecNumber>
    </recommendedName>
    <alternativeName>
        <fullName evidence="10">5-methyltetrahydrofolate--homocysteine methyltransferase</fullName>
    </alternativeName>
</protein>
<sequence length="903" mass="101578">MKNPEGANISNQAKRKQTKFMRLSGLEPLVLNENSNFINVGERTNVAGSRKFLRLVKEEKFDEALAIARHQVDGGAQIIDINMDDGLIDGKEAMVKFLNLIAAEPDICRVPIMIDSSKWEIIEAGLQVVQGKCVVNSISLKEGEEKFIWEATQIKRYGAAVIVMAFDEVGQADNYERRLEIVARSYDVLVNKVGFPEEDIIFDLNIFPVATGMEEHRKNAIDFIEATRWTRETYPNVSVSGGVSNVSFSFRGNNVVREAMHSVFLYHAIQAGMNMGIVNPTMLEVYDDIPKELLEHVEDVILDRRDDATERLLDLAESYKGVKKADTETVQEWRSYELQDRITHSLVKGIDKYIVEDVEEARLQAEKPIEVIEGNLMIGMNVVGDLFGSGKMFLPQVVKSARVMKKAVAYLQPFIEAEKGEQQQAIGKVLMATVKGDVHDIGKNIVSVVLGCNNYEIVDLGVMVPPEKIIETAKAENVDVIGLSGLITPSLDEMVYLAKEMERQNLEIPLLIGGATTSKAHTAVKIDPEYKNAVVHVNDASRAVTVVGDLLNKKKSKDYRDKLKQDYDEFREKFLKRKKAKSYISLEAARAKKYKIDWETSTIVKPKELGIQKLTQLSLRELVPYIDWSPFFRSWDLHGRFPDILTDDVVGEQATQLYDDATKMVEEIIAKQSLKAKAIFGLFEANTVNDDDISIQKKGKEIAVFRTLRQQLEKRAEVPNIALADFIAPKETGKTDYMGAFCTAIFGADELANSYKEQNDDYNAIMAQAIADRFAEAFAEYLHKQVRTKHWGYAANEALTNEELIKEVYKGIRPAPGYPACPDHLEKETIWELLDVENVIGVSLTESLAMWPAAAVSGYYFGNEEAKYFGLGKIKNDQVEDFAKRKGITIEKAQKWLHPTLAD</sequence>
<dbReference type="InterPro" id="IPR037010">
    <property type="entry name" value="VitB12-dep_Met_synth_activ_sf"/>
</dbReference>
<dbReference type="GO" id="GO:0031419">
    <property type="term" value="F:cobalamin binding"/>
    <property type="evidence" value="ECO:0007669"/>
    <property type="project" value="UniProtKB-UniRule"/>
</dbReference>
<keyword evidence="8 10" id="KW-0170">Cobalt</keyword>
<feature type="binding site" evidence="12">
    <location>
        <position position="484"/>
    </location>
    <ligand>
        <name>methylcob(III)alamin</name>
        <dbReference type="ChEBI" id="CHEBI:28115"/>
    </ligand>
</feature>
<dbReference type="PANTHER" id="PTHR45833:SF1">
    <property type="entry name" value="METHIONINE SYNTHASE"/>
    <property type="match status" value="1"/>
</dbReference>
<dbReference type="GO" id="GO:0046653">
    <property type="term" value="P:tetrahydrofolate metabolic process"/>
    <property type="evidence" value="ECO:0007669"/>
    <property type="project" value="TreeGrafter"/>
</dbReference>
<dbReference type="PROSITE" id="PS51332">
    <property type="entry name" value="B12_BINDING"/>
    <property type="match status" value="1"/>
</dbReference>
<dbReference type="InterPro" id="IPR006158">
    <property type="entry name" value="Cobalamin-bd"/>
</dbReference>
<feature type="domain" description="AdoMet activation" evidence="14">
    <location>
        <begin position="577"/>
        <end position="903"/>
    </location>
</feature>
<dbReference type="PROSITE" id="PS50972">
    <property type="entry name" value="PTERIN_BINDING"/>
    <property type="match status" value="1"/>
</dbReference>
<evidence type="ECO:0000256" key="6">
    <source>
        <dbReference type="ARBA" id="ARBA00022723"/>
    </source>
</evidence>
<feature type="binding site" evidence="12">
    <location>
        <position position="627"/>
    </location>
    <ligand>
        <name>S-adenosyl-L-methionine</name>
        <dbReference type="ChEBI" id="CHEBI:59789"/>
    </ligand>
</feature>
<dbReference type="Pfam" id="PF02965">
    <property type="entry name" value="Met_synt_B12"/>
    <property type="match status" value="1"/>
</dbReference>
<dbReference type="CDD" id="cd00740">
    <property type="entry name" value="MeTr"/>
    <property type="match status" value="1"/>
</dbReference>
<dbReference type="Gene3D" id="3.40.50.280">
    <property type="entry name" value="Cobalamin-binding domain"/>
    <property type="match status" value="1"/>
</dbReference>
<dbReference type="STRING" id="391587.KAOT1_12747"/>
<feature type="binding site" evidence="12">
    <location>
        <begin position="436"/>
        <end position="440"/>
    </location>
    <ligand>
        <name>methylcob(III)alamin</name>
        <dbReference type="ChEBI" id="CHEBI:28115"/>
    </ligand>
</feature>
<evidence type="ECO:0000259" key="15">
    <source>
        <dbReference type="PROSITE" id="PS51332"/>
    </source>
</evidence>
<feature type="binding site" evidence="12">
    <location>
        <position position="540"/>
    </location>
    <ligand>
        <name>methylcob(III)alamin</name>
        <dbReference type="ChEBI" id="CHEBI:28115"/>
    </ligand>
</feature>
<keyword evidence="18" id="KW-1185">Reference proteome</keyword>
<dbReference type="PROSITE" id="PS51337">
    <property type="entry name" value="B12_BINDING_NTER"/>
    <property type="match status" value="1"/>
</dbReference>
<dbReference type="SUPFAM" id="SSF52242">
    <property type="entry name" value="Cobalamin (vitamin B12)-binding domain"/>
    <property type="match status" value="1"/>
</dbReference>
<evidence type="ECO:0000256" key="11">
    <source>
        <dbReference type="PIRSR" id="PIRSR000381-1"/>
    </source>
</evidence>
<dbReference type="Pfam" id="PF00809">
    <property type="entry name" value="Pterin_bind"/>
    <property type="match status" value="1"/>
</dbReference>
<feature type="binding site" evidence="12">
    <location>
        <position position="813"/>
    </location>
    <ligand>
        <name>S-adenosyl-L-methionine</name>
        <dbReference type="ChEBI" id="CHEBI:59789"/>
    </ligand>
</feature>
<comment type="pathway">
    <text evidence="10">Amino-acid biosynthesis; L-methionine biosynthesis via de novo pathway; L-methionine from L-homocysteine (MetH route): step 1/1.</text>
</comment>
<dbReference type="SUPFAM" id="SSF51717">
    <property type="entry name" value="Dihydropteroate synthetase-like"/>
    <property type="match status" value="1"/>
</dbReference>
<evidence type="ECO:0000256" key="8">
    <source>
        <dbReference type="ARBA" id="ARBA00023285"/>
    </source>
</evidence>
<keyword evidence="10" id="KW-0028">Amino-acid biosynthesis</keyword>
<keyword evidence="7" id="KW-0677">Repeat</keyword>
<dbReference type="SMART" id="SM01018">
    <property type="entry name" value="B12-binding_2"/>
    <property type="match status" value="1"/>
</dbReference>
<feature type="binding site" evidence="12">
    <location>
        <begin position="868"/>
        <end position="869"/>
    </location>
    <ligand>
        <name>S-adenosyl-L-methionine</name>
        <dbReference type="ChEBI" id="CHEBI:59789"/>
    </ligand>
</feature>
<dbReference type="GO" id="GO:0008270">
    <property type="term" value="F:zinc ion binding"/>
    <property type="evidence" value="ECO:0007669"/>
    <property type="project" value="UniProtKB-UniRule"/>
</dbReference>
<dbReference type="HOGENOM" id="CLU_004914_2_0_10"/>
<evidence type="ECO:0000256" key="4">
    <source>
        <dbReference type="ARBA" id="ARBA00022679"/>
    </source>
</evidence>
<dbReference type="SUPFAM" id="SSF56507">
    <property type="entry name" value="Methionine synthase activation domain-like"/>
    <property type="match status" value="1"/>
</dbReference>
<dbReference type="FunFam" id="3.40.50.280:FF:000001">
    <property type="entry name" value="Methionine synthase"/>
    <property type="match status" value="1"/>
</dbReference>
<dbReference type="Gene3D" id="1.10.1240.10">
    <property type="entry name" value="Methionine synthase domain"/>
    <property type="match status" value="1"/>
</dbReference>
<dbReference type="GO" id="GO:0005829">
    <property type="term" value="C:cytosol"/>
    <property type="evidence" value="ECO:0007669"/>
    <property type="project" value="TreeGrafter"/>
</dbReference>
<dbReference type="InterPro" id="IPR000489">
    <property type="entry name" value="Pterin-binding_dom"/>
</dbReference>
<reference evidence="17 18" key="1">
    <citation type="journal article" date="2011" name="J. Bacteriol.">
        <title>Genome sequence of the algicidal bacterium Kordia algicida OT-1.</title>
        <authorList>
            <person name="Lee H.S."/>
            <person name="Kang S.G."/>
            <person name="Kwon K.K."/>
            <person name="Lee J.H."/>
            <person name="Kim S.J."/>
        </authorList>
    </citation>
    <scope>NUCLEOTIDE SEQUENCE [LARGE SCALE GENOMIC DNA]</scope>
    <source>
        <strain evidence="17 18">OT-1</strain>
    </source>
</reference>
<dbReference type="GO" id="GO:0008705">
    <property type="term" value="F:methionine synthase activity"/>
    <property type="evidence" value="ECO:0007669"/>
    <property type="project" value="UniProtKB-UniRule"/>
</dbReference>
<organism evidence="17 18">
    <name type="scientific">Kordia algicida OT-1</name>
    <dbReference type="NCBI Taxonomy" id="391587"/>
    <lineage>
        <taxon>Bacteria</taxon>
        <taxon>Pseudomonadati</taxon>
        <taxon>Bacteroidota</taxon>
        <taxon>Flavobacteriia</taxon>
        <taxon>Flavobacteriales</taxon>
        <taxon>Flavobacteriaceae</taxon>
        <taxon>Kordia</taxon>
    </lineage>
</organism>
<dbReference type="AlphaFoldDB" id="A9DJE4"/>
<evidence type="ECO:0000256" key="5">
    <source>
        <dbReference type="ARBA" id="ARBA00022691"/>
    </source>
</evidence>
<evidence type="ECO:0000256" key="2">
    <source>
        <dbReference type="ARBA" id="ARBA00022603"/>
    </source>
</evidence>
<comment type="similarity">
    <text evidence="1">Belongs to the vitamin-B12 dependent methionine synthase family.</text>
</comment>
<dbReference type="InterPro" id="IPR011005">
    <property type="entry name" value="Dihydropteroate_synth-like_sf"/>
</dbReference>
<dbReference type="OrthoDB" id="9803687at2"/>
<keyword evidence="10" id="KW-0862">Zinc</keyword>
<keyword evidence="2 10" id="KW-0489">Methyltransferase</keyword>
<evidence type="ECO:0000259" key="13">
    <source>
        <dbReference type="PROSITE" id="PS50972"/>
    </source>
</evidence>
<dbReference type="eggNOG" id="COG1410">
    <property type="taxonomic scope" value="Bacteria"/>
</dbReference>
<feature type="binding site" evidence="12">
    <location>
        <position position="373"/>
    </location>
    <ligand>
        <name>methylcob(III)alamin</name>
        <dbReference type="ChEBI" id="CHEBI:28115"/>
    </ligand>
</feature>
<dbReference type="InterPro" id="IPR050554">
    <property type="entry name" value="Met_Synthase/Corrinoid"/>
</dbReference>
<dbReference type="EMBL" id="ABIB01000001">
    <property type="protein sequence ID" value="EDP98085.1"/>
    <property type="molecule type" value="Genomic_DNA"/>
</dbReference>
<evidence type="ECO:0000256" key="7">
    <source>
        <dbReference type="ARBA" id="ARBA00022737"/>
    </source>
</evidence>
<proteinExistence type="inferred from homology"/>
<evidence type="ECO:0000256" key="10">
    <source>
        <dbReference type="PIRNR" id="PIRNR000381"/>
    </source>
</evidence>
<dbReference type="Gene3D" id="3.10.196.10">
    <property type="entry name" value="Vitamin B12-dependent methionine synthase, activation domain"/>
    <property type="match status" value="1"/>
</dbReference>
<comment type="catalytic activity">
    <reaction evidence="10">
        <text>(6S)-5-methyl-5,6,7,8-tetrahydrofolate + L-homocysteine = (6S)-5,6,7,8-tetrahydrofolate + L-methionine</text>
        <dbReference type="Rhea" id="RHEA:11172"/>
        <dbReference type="ChEBI" id="CHEBI:18608"/>
        <dbReference type="ChEBI" id="CHEBI:57453"/>
        <dbReference type="ChEBI" id="CHEBI:57844"/>
        <dbReference type="ChEBI" id="CHEBI:58199"/>
        <dbReference type="EC" id="2.1.1.13"/>
    </reaction>
</comment>
<gene>
    <name evidence="17" type="ORF">KAOT1_12747</name>
</gene>
<dbReference type="SUPFAM" id="SSF47644">
    <property type="entry name" value="Methionine synthase domain"/>
    <property type="match status" value="1"/>
</dbReference>
<keyword evidence="3 10" id="KW-0846">Cobalamin</keyword>
<keyword evidence="6 10" id="KW-0479">Metal-binding</keyword>
<dbReference type="Pfam" id="PF02607">
    <property type="entry name" value="B12-binding_2"/>
    <property type="match status" value="1"/>
</dbReference>
<dbReference type="PROSITE" id="PS50974">
    <property type="entry name" value="ADOMET_ACTIVATION"/>
    <property type="match status" value="1"/>
</dbReference>
<dbReference type="GO" id="GO:0032259">
    <property type="term" value="P:methylation"/>
    <property type="evidence" value="ECO:0007669"/>
    <property type="project" value="UniProtKB-KW"/>
</dbReference>
<evidence type="ECO:0000256" key="12">
    <source>
        <dbReference type="PIRSR" id="PIRSR000381-2"/>
    </source>
</evidence>
<feature type="domain" description="B12-binding" evidence="15">
    <location>
        <begin position="426"/>
        <end position="561"/>
    </location>
</feature>
<comment type="cofactor">
    <cofactor evidence="10">
        <name>Zn(2+)</name>
        <dbReference type="ChEBI" id="CHEBI:29105"/>
    </cofactor>
</comment>
<dbReference type="InterPro" id="IPR011822">
    <property type="entry name" value="MetH"/>
</dbReference>
<name>A9DJE4_9FLAO</name>
<accession>A9DJE4</accession>